<dbReference type="Proteomes" id="UP000325536">
    <property type="component" value="Chromosome"/>
</dbReference>
<accession>A0A5P3MR97</accession>
<organism evidence="1 2">
    <name type="scientific">Neisseria animalis</name>
    <dbReference type="NCBI Taxonomy" id="492"/>
    <lineage>
        <taxon>Bacteria</taxon>
        <taxon>Pseudomonadati</taxon>
        <taxon>Pseudomonadota</taxon>
        <taxon>Betaproteobacteria</taxon>
        <taxon>Neisseriales</taxon>
        <taxon>Neisseriaceae</taxon>
        <taxon>Neisseria</taxon>
    </lineage>
</organism>
<evidence type="ECO:0000313" key="2">
    <source>
        <dbReference type="Proteomes" id="UP000325536"/>
    </source>
</evidence>
<protein>
    <submittedName>
        <fullName evidence="1">Uncharacterized protein</fullName>
    </submittedName>
</protein>
<reference evidence="1 2" key="1">
    <citation type="submission" date="2018-08" db="EMBL/GenBank/DDBJ databases">
        <title>Neisseria animalis ATCC 49930 complete genome.</title>
        <authorList>
            <person name="Veseli I.A."/>
            <person name="Mascarenhas dos Santos A.C."/>
            <person name="Buttler R."/>
            <person name="Pombert J.-F."/>
        </authorList>
    </citation>
    <scope>NUCLEOTIDE SEQUENCE [LARGE SCALE GENOMIC DNA]</scope>
    <source>
        <strain evidence="1 2">ATCC 49930</strain>
    </source>
</reference>
<dbReference type="KEGG" id="naq:D0T90_06085"/>
<dbReference type="EMBL" id="CP031699">
    <property type="protein sequence ID" value="QEY24112.1"/>
    <property type="molecule type" value="Genomic_DNA"/>
</dbReference>
<gene>
    <name evidence="1" type="ORF">D0T90_06085</name>
</gene>
<sequence>MPCRTMCTVCGFAALSHSYFIRLYLLSGWDSSGLDNGSSVMVRAASGTALGKILGNATILPALSVS</sequence>
<dbReference type="AlphaFoldDB" id="A0A5P3MR97"/>
<proteinExistence type="predicted"/>
<name>A0A5P3MR97_NEIAN</name>
<keyword evidence="2" id="KW-1185">Reference proteome</keyword>
<evidence type="ECO:0000313" key="1">
    <source>
        <dbReference type="EMBL" id="QEY24112.1"/>
    </source>
</evidence>